<organism evidence="1 2">
    <name type="scientific">Acaulospora colombiana</name>
    <dbReference type="NCBI Taxonomy" id="27376"/>
    <lineage>
        <taxon>Eukaryota</taxon>
        <taxon>Fungi</taxon>
        <taxon>Fungi incertae sedis</taxon>
        <taxon>Mucoromycota</taxon>
        <taxon>Glomeromycotina</taxon>
        <taxon>Glomeromycetes</taxon>
        <taxon>Diversisporales</taxon>
        <taxon>Acaulosporaceae</taxon>
        <taxon>Acaulospora</taxon>
    </lineage>
</organism>
<accession>A0ACA9MH24</accession>
<gene>
    <name evidence="1" type="ORF">ACOLOM_LOCUS6367</name>
</gene>
<reference evidence="1" key="1">
    <citation type="submission" date="2021-06" db="EMBL/GenBank/DDBJ databases">
        <authorList>
            <person name="Kallberg Y."/>
            <person name="Tangrot J."/>
            <person name="Rosling A."/>
        </authorList>
    </citation>
    <scope>NUCLEOTIDE SEQUENCE</scope>
    <source>
        <strain evidence="1">CL356</strain>
    </source>
</reference>
<evidence type="ECO:0000313" key="2">
    <source>
        <dbReference type="Proteomes" id="UP000789525"/>
    </source>
</evidence>
<sequence length="155" mass="17539">NYTTPISSLSNNGLHFHRSYPRLALGPGSLEILRVLACCHDQAYVASVDDILTTRILQSSTIYLFENGSYRTVQRHPGIHRKFRGPRKSDSTAHLRGFRSRIPYAQAPRDILECNQTVLDHIGQLCKSSSSIKHLIRLKINVIMLECKSYIYLGA</sequence>
<dbReference type="EMBL" id="CAJVPT010012998">
    <property type="protein sequence ID" value="CAG8592288.1"/>
    <property type="molecule type" value="Genomic_DNA"/>
</dbReference>
<comment type="caution">
    <text evidence="1">The sequence shown here is derived from an EMBL/GenBank/DDBJ whole genome shotgun (WGS) entry which is preliminary data.</text>
</comment>
<feature type="non-terminal residue" evidence="1">
    <location>
        <position position="1"/>
    </location>
</feature>
<dbReference type="Proteomes" id="UP000789525">
    <property type="component" value="Unassembled WGS sequence"/>
</dbReference>
<evidence type="ECO:0000313" key="1">
    <source>
        <dbReference type="EMBL" id="CAG8592288.1"/>
    </source>
</evidence>
<proteinExistence type="predicted"/>
<protein>
    <submittedName>
        <fullName evidence="1">10540_t:CDS:1</fullName>
    </submittedName>
</protein>
<keyword evidence="2" id="KW-1185">Reference proteome</keyword>
<name>A0ACA9MH24_9GLOM</name>